<feature type="region of interest" description="Disordered" evidence="1">
    <location>
        <begin position="1"/>
        <end position="53"/>
    </location>
</feature>
<reference evidence="5" key="2">
    <citation type="submission" date="2021-04" db="EMBL/GenBank/DDBJ databases">
        <authorList>
            <person name="Podell S."/>
        </authorList>
    </citation>
    <scope>NUCLEOTIDE SEQUENCE</scope>
    <source>
        <strain evidence="5">Hildebrandi</strain>
    </source>
</reference>
<dbReference type="Pfam" id="PF20446">
    <property type="entry name" value="ABC_N"/>
    <property type="match status" value="1"/>
</dbReference>
<sequence length="648" mass="70645">MSYSYGRGRGGRGRGGGRGEYYKNKYGSGGRSVSTGRGSSDGQEKSSYPTGGGSYHELQSLLQRLDGKSYPVYHDLDTPMDRGWVNSVGKYTLFVAKAQSDPFAPPTRCRIVVDASKAAIPKELYSNKVRSMALADFLLRRLHETCQKLGADDSLHGNGWSGPKGGDLQVLEPCQHVLEQSAVRIDEQGNVIAQFTVNLPARGRTILGRTAETIFGRTIPTIVERSLQYNSLSAIQLKQHVDMVEDQVWLQSQLEARNLVAFVRKGAILPRFSGADDRPMDKKSAVPFVFPKRLEVSFGLPNAGIEVTGLGIPKGVTLICGGGFHGKSTLLATLEKGIYPKIPDDGREFCMTSKDACKIRAEDGRHVQAVDISNFINNLPGGKDTTCFCSMDASGSTSQAANIVEAIEHGSNALLIDEDTCATNFMVRDRMMTQLVAKEKEPITPLIEMIRSLYDHRGVSSVLVIGGTGDYFKVADNILVLDSYVCYDATERAKKIVAKNKSQYFETPTEAQFRSTTRSRIINGGAFVPNGNVKTVSKDLISYGAIDVDLRCLEQLVSKSQTTTIGYILQRIPSLAKGGKPFLDVIREVNDAIDATGLDGVAPEQCMGGLSRPRSFEIAGTINRFRSHNSIYQDNSCSGVGKKSFSHM</sequence>
<organism evidence="5 6">
    <name type="scientific">Nitzschia inconspicua</name>
    <dbReference type="NCBI Taxonomy" id="303405"/>
    <lineage>
        <taxon>Eukaryota</taxon>
        <taxon>Sar</taxon>
        <taxon>Stramenopiles</taxon>
        <taxon>Ochrophyta</taxon>
        <taxon>Bacillariophyta</taxon>
        <taxon>Bacillariophyceae</taxon>
        <taxon>Bacillariophycidae</taxon>
        <taxon>Bacillariales</taxon>
        <taxon>Bacillariaceae</taxon>
        <taxon>Nitzschia</taxon>
    </lineage>
</organism>
<dbReference type="EMBL" id="JAGRRH010000009">
    <property type="protein sequence ID" value="KAG7364368.1"/>
    <property type="molecule type" value="Genomic_DNA"/>
</dbReference>
<evidence type="ECO:0000256" key="1">
    <source>
        <dbReference type="SAM" id="MobiDB-lite"/>
    </source>
</evidence>
<dbReference type="InterPro" id="IPR049069">
    <property type="entry name" value="MRB1590-like_C"/>
</dbReference>
<keyword evidence="6" id="KW-1185">Reference proteome</keyword>
<proteinExistence type="predicted"/>
<reference evidence="5" key="1">
    <citation type="journal article" date="2021" name="Sci. Rep.">
        <title>Diploid genomic architecture of Nitzschia inconspicua, an elite biomass production diatom.</title>
        <authorList>
            <person name="Oliver A."/>
            <person name="Podell S."/>
            <person name="Pinowska A."/>
            <person name="Traller J.C."/>
            <person name="Smith S.R."/>
            <person name="McClure R."/>
            <person name="Beliaev A."/>
            <person name="Bohutskyi P."/>
            <person name="Hill E.A."/>
            <person name="Rabines A."/>
            <person name="Zheng H."/>
            <person name="Allen L.Z."/>
            <person name="Kuo A."/>
            <person name="Grigoriev I.V."/>
            <person name="Allen A.E."/>
            <person name="Hazlebeck D."/>
            <person name="Allen E.E."/>
        </authorList>
    </citation>
    <scope>NUCLEOTIDE SEQUENCE</scope>
    <source>
        <strain evidence="5">Hildebrandi</strain>
    </source>
</reference>
<evidence type="ECO:0000259" key="4">
    <source>
        <dbReference type="Pfam" id="PF21117"/>
    </source>
</evidence>
<accession>A0A9K3LME4</accession>
<evidence type="ECO:0000313" key="5">
    <source>
        <dbReference type="EMBL" id="KAG7364368.1"/>
    </source>
</evidence>
<name>A0A9K3LME4_9STRA</name>
<feature type="domain" description="ATPase of the ABC class C-terminal" evidence="2">
    <location>
        <begin position="236"/>
        <end position="511"/>
    </location>
</feature>
<dbReference type="Proteomes" id="UP000693970">
    <property type="component" value="Unassembled WGS sequence"/>
</dbReference>
<feature type="compositionally biased region" description="Low complexity" evidence="1">
    <location>
        <begin position="31"/>
        <end position="40"/>
    </location>
</feature>
<dbReference type="Pfam" id="PF09818">
    <property type="entry name" value="ABC_ATPase"/>
    <property type="match status" value="1"/>
</dbReference>
<dbReference type="AlphaFoldDB" id="A0A9K3LME4"/>
<dbReference type="Pfam" id="PF21117">
    <property type="entry name" value="MRB1590_C"/>
    <property type="match status" value="1"/>
</dbReference>
<dbReference type="InterPro" id="IPR019195">
    <property type="entry name" value="ABC_ATPase_put"/>
</dbReference>
<feature type="domain" description="ATPase of the ABC class N-terminal" evidence="3">
    <location>
        <begin position="56"/>
        <end position="229"/>
    </location>
</feature>
<dbReference type="PANTHER" id="PTHR38149">
    <property type="entry name" value="ATPASE"/>
    <property type="match status" value="1"/>
</dbReference>
<evidence type="ECO:0000259" key="3">
    <source>
        <dbReference type="Pfam" id="PF20446"/>
    </source>
</evidence>
<dbReference type="InterPro" id="IPR046834">
    <property type="entry name" value="ABC_ATPase_C"/>
</dbReference>
<feature type="domain" description="MRB1590-like C-terminal" evidence="4">
    <location>
        <begin position="533"/>
        <end position="628"/>
    </location>
</feature>
<evidence type="ECO:0000313" key="6">
    <source>
        <dbReference type="Proteomes" id="UP000693970"/>
    </source>
</evidence>
<protein>
    <submittedName>
        <fullName evidence="5">ABC transporter ATPase</fullName>
    </submittedName>
</protein>
<dbReference type="PANTHER" id="PTHR38149:SF1">
    <property type="entry name" value="ATPASE"/>
    <property type="match status" value="1"/>
</dbReference>
<dbReference type="InterPro" id="IPR046833">
    <property type="entry name" value="ABC_N"/>
</dbReference>
<comment type="caution">
    <text evidence="5">The sequence shown here is derived from an EMBL/GenBank/DDBJ whole genome shotgun (WGS) entry which is preliminary data.</text>
</comment>
<evidence type="ECO:0000259" key="2">
    <source>
        <dbReference type="Pfam" id="PF09818"/>
    </source>
</evidence>
<gene>
    <name evidence="5" type="ORF">IV203_037570</name>
</gene>
<dbReference type="OrthoDB" id="38274at2759"/>